<evidence type="ECO:0000313" key="3">
    <source>
        <dbReference type="Proteomes" id="UP001209755"/>
    </source>
</evidence>
<dbReference type="InterPro" id="IPR051677">
    <property type="entry name" value="AfsR-DnrI-RedD_regulator"/>
</dbReference>
<evidence type="ECO:0000313" key="2">
    <source>
        <dbReference type="EMBL" id="MCW2307372.1"/>
    </source>
</evidence>
<reference evidence="3" key="1">
    <citation type="submission" date="2023-07" db="EMBL/GenBank/DDBJ databases">
        <title>Genome sequencing of Purple Non-Sulfur Bacteria from various extreme environments.</title>
        <authorList>
            <person name="Mayer M."/>
        </authorList>
    </citation>
    <scope>NUCLEOTIDE SEQUENCE [LARGE SCALE GENOMIC DNA]</scope>
    <source>
        <strain evidence="3">DSM 17935</strain>
    </source>
</reference>
<keyword evidence="3" id="KW-1185">Reference proteome</keyword>
<dbReference type="SMART" id="SM01043">
    <property type="entry name" value="BTAD"/>
    <property type="match status" value="1"/>
</dbReference>
<name>A0ABT3HAF2_9HYPH</name>
<dbReference type="Pfam" id="PF03704">
    <property type="entry name" value="BTAD"/>
    <property type="match status" value="1"/>
</dbReference>
<dbReference type="RefSeq" id="WP_264601029.1">
    <property type="nucleotide sequence ID" value="NZ_JAOQNS010000004.1"/>
</dbReference>
<dbReference type="InterPro" id="IPR036388">
    <property type="entry name" value="WH-like_DNA-bd_sf"/>
</dbReference>
<dbReference type="SUPFAM" id="SSF48452">
    <property type="entry name" value="TPR-like"/>
    <property type="match status" value="2"/>
</dbReference>
<accession>A0ABT3HAF2</accession>
<organism evidence="2 3">
    <name type="scientific">Rhodobium gokarnense</name>
    <dbReference type="NCBI Taxonomy" id="364296"/>
    <lineage>
        <taxon>Bacteria</taxon>
        <taxon>Pseudomonadati</taxon>
        <taxon>Pseudomonadota</taxon>
        <taxon>Alphaproteobacteria</taxon>
        <taxon>Hyphomicrobiales</taxon>
        <taxon>Rhodobiaceae</taxon>
        <taxon>Rhodobium</taxon>
    </lineage>
</organism>
<dbReference type="Gene3D" id="1.10.10.10">
    <property type="entry name" value="Winged helix-like DNA-binding domain superfamily/Winged helix DNA-binding domain"/>
    <property type="match status" value="1"/>
</dbReference>
<dbReference type="Proteomes" id="UP001209755">
    <property type="component" value="Unassembled WGS sequence"/>
</dbReference>
<evidence type="ECO:0000259" key="1">
    <source>
        <dbReference type="SMART" id="SM01043"/>
    </source>
</evidence>
<comment type="caution">
    <text evidence="2">The sequence shown here is derived from an EMBL/GenBank/DDBJ whole genome shotgun (WGS) entry which is preliminary data.</text>
</comment>
<dbReference type="EMBL" id="JAOQNS010000004">
    <property type="protein sequence ID" value="MCW2307372.1"/>
    <property type="molecule type" value="Genomic_DNA"/>
</dbReference>
<sequence>MRQTFRLYTFGNVRLTDRDGQTIPFPEKGLVTLVYLRSRGLTHISRAELARVLWGEQTDADILRNLRQLILRVKTRQHELGTTLFHIGDNAIGLEQGNLSFDLDDLDQARDAAPAVRLRALVTHVRGLFLADVNFQSEQVQFWIEGERAKHLSALAADVQALATRRDVKTFADLVQEAAFRLLELDAYNDVAYEALMRVFACQGQLAQAKAIFAQYKERLWHDLGTSPPQQTLDLTRALRIAEPVRRPRQDAGSFAAARAPTPDAVEPIRFPRVALLPPTGDAPDDTTGLLAAALLEDVTIGLCRVRTIKTVAPRTARQIAAREAKTGDLLHERRIGYAVETRFSARTGRASLWVELVDVPREDLLWAERFDLTPSKLPRSYNEMVRLTVGTVAGRIEADQLARIDDAQRPSAYQHYLLAQRHLRRVDLPDIRRARKAFRASLRDAPEFSGALAGLARTEQLEWLLTARGDAELLESAETHALQAILMDGDDAGGYRALGVTKLFQGAFDESIDAFKGAEISAPWYADLLADYADTLVHASEPGLALDKINLAIELNPYCPDIYWWTAAGANYFQGGYQAALSCINNMDDKNAAVRLEAACWGMLGDKAKANALMRRTMSIFPDFEIEKWLAIMPVKESWQKDQYREGLRKAGFK</sequence>
<dbReference type="Gene3D" id="1.25.40.10">
    <property type="entry name" value="Tetratricopeptide repeat domain"/>
    <property type="match status" value="2"/>
</dbReference>
<proteinExistence type="predicted"/>
<feature type="domain" description="Bacterial transcriptional activator" evidence="1">
    <location>
        <begin position="101"/>
        <end position="240"/>
    </location>
</feature>
<gene>
    <name evidence="2" type="ORF">M2319_001703</name>
</gene>
<dbReference type="InterPro" id="IPR011990">
    <property type="entry name" value="TPR-like_helical_dom_sf"/>
</dbReference>
<dbReference type="InterPro" id="IPR005158">
    <property type="entry name" value="BTAD"/>
</dbReference>
<dbReference type="PANTHER" id="PTHR35807">
    <property type="entry name" value="TRANSCRIPTIONAL REGULATOR REDD-RELATED"/>
    <property type="match status" value="1"/>
</dbReference>
<protein>
    <submittedName>
        <fullName evidence="2">DNA-binding SARP family transcriptional activator/TolB-like protein</fullName>
    </submittedName>
</protein>